<dbReference type="Proteomes" id="UP001207654">
    <property type="component" value="Unassembled WGS sequence"/>
</dbReference>
<gene>
    <name evidence="1" type="ORF">OV287_34635</name>
</gene>
<dbReference type="EMBL" id="JAPNKA010000001">
    <property type="protein sequence ID" value="MCY1079610.1"/>
    <property type="molecule type" value="Genomic_DNA"/>
</dbReference>
<dbReference type="SUPFAM" id="SSF53756">
    <property type="entry name" value="UDP-Glycosyltransferase/glycogen phosphorylase"/>
    <property type="match status" value="1"/>
</dbReference>
<dbReference type="Gene3D" id="3.40.50.2000">
    <property type="entry name" value="Glycogen Phosphorylase B"/>
    <property type="match status" value="1"/>
</dbReference>
<reference evidence="1 2" key="1">
    <citation type="submission" date="2022-11" db="EMBL/GenBank/DDBJ databases">
        <title>Minimal conservation of predation-associated metabolite biosynthetic gene clusters underscores biosynthetic potential of Myxococcota including descriptions for ten novel species: Archangium lansinium sp. nov., Myxococcus landrumus sp. nov., Nannocystis bai.</title>
        <authorList>
            <person name="Ahearne A."/>
            <person name="Stevens C."/>
            <person name="Phillips K."/>
        </authorList>
    </citation>
    <scope>NUCLEOTIDE SEQUENCE [LARGE SCALE GENOMIC DNA]</scope>
    <source>
        <strain evidence="1 2">MIWBW</strain>
    </source>
</reference>
<evidence type="ECO:0000313" key="1">
    <source>
        <dbReference type="EMBL" id="MCY1079610.1"/>
    </source>
</evidence>
<name>A0ABT4AD73_9BACT</name>
<dbReference type="RefSeq" id="WP_267538319.1">
    <property type="nucleotide sequence ID" value="NZ_JAPNKA010000001.1"/>
</dbReference>
<evidence type="ECO:0008006" key="3">
    <source>
        <dbReference type="Google" id="ProtNLM"/>
    </source>
</evidence>
<organism evidence="1 2">
    <name type="scientific">Archangium lansingense</name>
    <dbReference type="NCBI Taxonomy" id="2995310"/>
    <lineage>
        <taxon>Bacteria</taxon>
        <taxon>Pseudomonadati</taxon>
        <taxon>Myxococcota</taxon>
        <taxon>Myxococcia</taxon>
        <taxon>Myxococcales</taxon>
        <taxon>Cystobacterineae</taxon>
        <taxon>Archangiaceae</taxon>
        <taxon>Archangium</taxon>
    </lineage>
</organism>
<comment type="caution">
    <text evidence="1">The sequence shown here is derived from an EMBL/GenBank/DDBJ whole genome shotgun (WGS) entry which is preliminary data.</text>
</comment>
<proteinExistence type="predicted"/>
<sequence>MILVVGQYPDSTNSRDGMVQRIAAVDRLLESHERTYVTLVHEPFRDTRAVLKRVAPRVRSVQLNWFDAGDVELLNGLMKEARCLVVHSLHWAQHVLPLYRTRPVITDLHGVVPEEHAFIGAHEEAAHFSSVERAVMRHGFRHIAVSDAMADHFRTRYAELTPSLFTLPVLAPPSGRPALDERTGPSLRILYSGGTHAWQNIDLMLDAISRSRLALPVELLTPDVAGMQERVARKRLETRVSIRSLPPERMPEAYAQAHLGFVLRDDNLVNRAACPTKLQEYLAHGVVPIVLSPHIGDFATMGYRYVTLEAFLEGRLPTWAEWRELAEHNLQVLETLRRQADTGVERFAEAVELALRTEARSGVSVEEELAFAALFARRMSPSRERTRHVPLPLLRRLLP</sequence>
<evidence type="ECO:0000313" key="2">
    <source>
        <dbReference type="Proteomes" id="UP001207654"/>
    </source>
</evidence>
<accession>A0ABT4AD73</accession>
<keyword evidence="2" id="KW-1185">Reference proteome</keyword>
<protein>
    <recommendedName>
        <fullName evidence="3">Glycosyltransferase involved in cell wall biosynthesis</fullName>
    </recommendedName>
</protein>